<name>A0AAN9SBI1_PSOTE</name>
<dbReference type="Proteomes" id="UP001386955">
    <property type="component" value="Unassembled WGS sequence"/>
</dbReference>
<dbReference type="AlphaFoldDB" id="A0AAN9SBI1"/>
<comment type="caution">
    <text evidence="2">The sequence shown here is derived from an EMBL/GenBank/DDBJ whole genome shotgun (WGS) entry which is preliminary data.</text>
</comment>
<keyword evidence="3" id="KW-1185">Reference proteome</keyword>
<proteinExistence type="predicted"/>
<gene>
    <name evidence="2" type="ORF">VNO78_21114</name>
</gene>
<keyword evidence="1" id="KW-0812">Transmembrane</keyword>
<keyword evidence="1" id="KW-0472">Membrane</keyword>
<protein>
    <submittedName>
        <fullName evidence="2">Uncharacterized protein</fullName>
    </submittedName>
</protein>
<feature type="transmembrane region" description="Helical" evidence="1">
    <location>
        <begin position="36"/>
        <end position="64"/>
    </location>
</feature>
<evidence type="ECO:0000313" key="2">
    <source>
        <dbReference type="EMBL" id="KAK7392670.1"/>
    </source>
</evidence>
<reference evidence="2 3" key="1">
    <citation type="submission" date="2024-01" db="EMBL/GenBank/DDBJ databases">
        <title>The genomes of 5 underutilized Papilionoideae crops provide insights into root nodulation and disease resistanc.</title>
        <authorList>
            <person name="Jiang F."/>
        </authorList>
    </citation>
    <scope>NUCLEOTIDE SEQUENCE [LARGE SCALE GENOMIC DNA]</scope>
    <source>
        <strain evidence="2">DUOXIRENSHENG_FW03</strain>
        <tissue evidence="2">Leaves</tissue>
    </source>
</reference>
<dbReference type="EMBL" id="JAYMYS010000005">
    <property type="protein sequence ID" value="KAK7392670.1"/>
    <property type="molecule type" value="Genomic_DNA"/>
</dbReference>
<accession>A0AAN9SBI1</accession>
<keyword evidence="1" id="KW-1133">Transmembrane helix</keyword>
<evidence type="ECO:0000256" key="1">
    <source>
        <dbReference type="SAM" id="Phobius"/>
    </source>
</evidence>
<sequence>MPLQVVSSLQLYSLPSKRILQCVSLSSQSVLFPKQYVLMTMLQLAATIFFGGNLDTSLIILAILPIDCGISIRGPFS</sequence>
<organism evidence="2 3">
    <name type="scientific">Psophocarpus tetragonolobus</name>
    <name type="common">Winged bean</name>
    <name type="synonym">Dolichos tetragonolobus</name>
    <dbReference type="NCBI Taxonomy" id="3891"/>
    <lineage>
        <taxon>Eukaryota</taxon>
        <taxon>Viridiplantae</taxon>
        <taxon>Streptophyta</taxon>
        <taxon>Embryophyta</taxon>
        <taxon>Tracheophyta</taxon>
        <taxon>Spermatophyta</taxon>
        <taxon>Magnoliopsida</taxon>
        <taxon>eudicotyledons</taxon>
        <taxon>Gunneridae</taxon>
        <taxon>Pentapetalae</taxon>
        <taxon>rosids</taxon>
        <taxon>fabids</taxon>
        <taxon>Fabales</taxon>
        <taxon>Fabaceae</taxon>
        <taxon>Papilionoideae</taxon>
        <taxon>50 kb inversion clade</taxon>
        <taxon>NPAAA clade</taxon>
        <taxon>indigoferoid/millettioid clade</taxon>
        <taxon>Phaseoleae</taxon>
        <taxon>Psophocarpus</taxon>
    </lineage>
</organism>
<evidence type="ECO:0000313" key="3">
    <source>
        <dbReference type="Proteomes" id="UP001386955"/>
    </source>
</evidence>